<dbReference type="AlphaFoldDB" id="A0A3B0MAH5"/>
<comment type="subcellular location">
    <subcellularLocation>
        <location evidence="1">Endomembrane system</location>
        <topology evidence="1">Multi-pass membrane protein</topology>
    </subcellularLocation>
</comment>
<gene>
    <name evidence="6" type="ORF">ROE7235_00474</name>
</gene>
<accession>A0A3B0MAH5</accession>
<reference evidence="7" key="1">
    <citation type="submission" date="2018-08" db="EMBL/GenBank/DDBJ databases">
        <authorList>
            <person name="Rodrigo-Torres L."/>
            <person name="Arahal R. D."/>
            <person name="Lucena T."/>
        </authorList>
    </citation>
    <scope>NUCLEOTIDE SEQUENCE [LARGE SCALE GENOMIC DNA]</scope>
    <source>
        <strain evidence="7">CECT 7235</strain>
    </source>
</reference>
<dbReference type="Pfam" id="PF04191">
    <property type="entry name" value="PEMT"/>
    <property type="match status" value="1"/>
</dbReference>
<proteinExistence type="predicted"/>
<name>A0A3B0MAH5_9RHOB</name>
<feature type="transmembrane region" description="Helical" evidence="5">
    <location>
        <begin position="88"/>
        <end position="112"/>
    </location>
</feature>
<evidence type="ECO:0008006" key="8">
    <source>
        <dbReference type="Google" id="ProtNLM"/>
    </source>
</evidence>
<keyword evidence="2 5" id="KW-0812">Transmembrane</keyword>
<evidence type="ECO:0000313" key="6">
    <source>
        <dbReference type="EMBL" id="SUZ30748.1"/>
    </source>
</evidence>
<organism evidence="6 7">
    <name type="scientific">Roseinatronobacter ekhonensis</name>
    <dbReference type="NCBI Taxonomy" id="254356"/>
    <lineage>
        <taxon>Bacteria</taxon>
        <taxon>Pseudomonadati</taxon>
        <taxon>Pseudomonadota</taxon>
        <taxon>Alphaproteobacteria</taxon>
        <taxon>Rhodobacterales</taxon>
        <taxon>Paracoccaceae</taxon>
        <taxon>Roseinatronobacter</taxon>
    </lineage>
</organism>
<keyword evidence="7" id="KW-1185">Reference proteome</keyword>
<dbReference type="RefSeq" id="WP_121093050.1">
    <property type="nucleotide sequence ID" value="NZ_UIHC01000003.1"/>
</dbReference>
<keyword evidence="3 5" id="KW-1133">Transmembrane helix</keyword>
<evidence type="ECO:0000256" key="4">
    <source>
        <dbReference type="ARBA" id="ARBA00023136"/>
    </source>
</evidence>
<dbReference type="EMBL" id="UIHC01000003">
    <property type="protein sequence ID" value="SUZ30748.1"/>
    <property type="molecule type" value="Genomic_DNA"/>
</dbReference>
<evidence type="ECO:0000256" key="3">
    <source>
        <dbReference type="ARBA" id="ARBA00022989"/>
    </source>
</evidence>
<dbReference type="Proteomes" id="UP000272908">
    <property type="component" value="Unassembled WGS sequence"/>
</dbReference>
<keyword evidence="4 5" id="KW-0472">Membrane</keyword>
<evidence type="ECO:0000256" key="2">
    <source>
        <dbReference type="ARBA" id="ARBA00022692"/>
    </source>
</evidence>
<evidence type="ECO:0000256" key="5">
    <source>
        <dbReference type="SAM" id="Phobius"/>
    </source>
</evidence>
<feature type="transmembrane region" description="Helical" evidence="5">
    <location>
        <begin position="39"/>
        <end position="60"/>
    </location>
</feature>
<dbReference type="OrthoDB" id="9811969at2"/>
<dbReference type="InterPro" id="IPR007318">
    <property type="entry name" value="Phopholipid_MeTrfase"/>
</dbReference>
<evidence type="ECO:0000313" key="7">
    <source>
        <dbReference type="Proteomes" id="UP000272908"/>
    </source>
</evidence>
<protein>
    <recommendedName>
        <fullName evidence="8">Steroid 5-alpha reductase C-terminal domain-containing protein</fullName>
    </recommendedName>
</protein>
<feature type="transmembrane region" description="Helical" evidence="5">
    <location>
        <begin position="12"/>
        <end position="32"/>
    </location>
</feature>
<sequence length="150" mass="16274">MALKLTLDYPPVWLLGALGLARAEVTLLGPAFQIGVLGLLGNALFWGGLAIMAVAALSFLRARSTIVPHETPAKLITGGLYRLSRNPIYLADLMLLGGLALVWGSVAGLVLVPVLGRILTRRFIEPEEARLRAAFGPEAEAFFQRTRRWI</sequence>
<evidence type="ECO:0000256" key="1">
    <source>
        <dbReference type="ARBA" id="ARBA00004127"/>
    </source>
</evidence>
<dbReference type="Gene3D" id="1.20.120.1630">
    <property type="match status" value="1"/>
</dbReference>
<dbReference type="GO" id="GO:0012505">
    <property type="term" value="C:endomembrane system"/>
    <property type="evidence" value="ECO:0007669"/>
    <property type="project" value="UniProtKB-SubCell"/>
</dbReference>